<reference evidence="3" key="1">
    <citation type="journal article" date="2019" name="Int. J. Syst. Evol. Microbiol.">
        <title>The Global Catalogue of Microorganisms (GCM) 10K type strain sequencing project: providing services to taxonomists for standard genome sequencing and annotation.</title>
        <authorList>
            <consortium name="The Broad Institute Genomics Platform"/>
            <consortium name="The Broad Institute Genome Sequencing Center for Infectious Disease"/>
            <person name="Wu L."/>
            <person name="Ma J."/>
        </authorList>
    </citation>
    <scope>NUCLEOTIDE SEQUENCE [LARGE SCALE GENOMIC DNA]</scope>
    <source>
        <strain evidence="3">CCUG 56042</strain>
    </source>
</reference>
<keyword evidence="3" id="KW-1185">Reference proteome</keyword>
<accession>A0ABW0J5Z2</accession>
<evidence type="ECO:0008006" key="4">
    <source>
        <dbReference type="Google" id="ProtNLM"/>
    </source>
</evidence>
<feature type="signal peptide" evidence="1">
    <location>
        <begin position="1"/>
        <end position="24"/>
    </location>
</feature>
<organism evidence="2 3">
    <name type="scientific">Paraburkholderia denitrificans</name>
    <dbReference type="NCBI Taxonomy" id="694025"/>
    <lineage>
        <taxon>Bacteria</taxon>
        <taxon>Pseudomonadati</taxon>
        <taxon>Pseudomonadota</taxon>
        <taxon>Betaproteobacteria</taxon>
        <taxon>Burkholderiales</taxon>
        <taxon>Burkholderiaceae</taxon>
        <taxon>Paraburkholderia</taxon>
    </lineage>
</organism>
<gene>
    <name evidence="2" type="ORF">ACFPTO_06010</name>
</gene>
<dbReference type="RefSeq" id="WP_377710141.1">
    <property type="nucleotide sequence ID" value="NZ_JBHSMP010000009.1"/>
</dbReference>
<dbReference type="Proteomes" id="UP001596103">
    <property type="component" value="Unassembled WGS sequence"/>
</dbReference>
<evidence type="ECO:0000313" key="3">
    <source>
        <dbReference type="Proteomes" id="UP001596103"/>
    </source>
</evidence>
<evidence type="ECO:0000256" key="1">
    <source>
        <dbReference type="SAM" id="SignalP"/>
    </source>
</evidence>
<name>A0ABW0J5Z2_9BURK</name>
<dbReference type="EMBL" id="JBHSMP010000009">
    <property type="protein sequence ID" value="MFC5428361.1"/>
    <property type="molecule type" value="Genomic_DNA"/>
</dbReference>
<feature type="chain" id="PRO_5047225463" description="DUF4142 domain-containing protein" evidence="1">
    <location>
        <begin position="25"/>
        <end position="226"/>
    </location>
</feature>
<proteinExistence type="predicted"/>
<sequence length="226" mass="23375">MKPVKTLIAANVVASLFIAASAHAFGLPAALGGAPSANSTSSSSNDNLASQDALVKAFVASEIEVLTAESLLEQAYGKKDTAKLCDDQVKALQNTSVDSDTLEKTVDVSKKAGAEIADQQSKQAALSDDEKKFYIQSLPHFAKGVIGTHDVVTKAATFASGLKGSGSNIGGMLSGGMLKLKSGMFIAKSTPEYSKNLFEVFRKTVMIGQNSGVKIPADATSALGDL</sequence>
<evidence type="ECO:0000313" key="2">
    <source>
        <dbReference type="EMBL" id="MFC5428361.1"/>
    </source>
</evidence>
<protein>
    <recommendedName>
        <fullName evidence="4">DUF4142 domain-containing protein</fullName>
    </recommendedName>
</protein>
<comment type="caution">
    <text evidence="2">The sequence shown here is derived from an EMBL/GenBank/DDBJ whole genome shotgun (WGS) entry which is preliminary data.</text>
</comment>
<keyword evidence="1" id="KW-0732">Signal</keyword>